<feature type="compositionally biased region" description="Low complexity" evidence="1">
    <location>
        <begin position="38"/>
        <end position="47"/>
    </location>
</feature>
<feature type="region of interest" description="Disordered" evidence="1">
    <location>
        <begin position="35"/>
        <end position="72"/>
    </location>
</feature>
<dbReference type="RefSeq" id="WP_133711551.1">
    <property type="nucleotide sequence ID" value="NZ_SOAG01000002.1"/>
</dbReference>
<feature type="chain" id="PRO_5020790362" evidence="2">
    <location>
        <begin position="19"/>
        <end position="680"/>
    </location>
</feature>
<proteinExistence type="predicted"/>
<evidence type="ECO:0000256" key="2">
    <source>
        <dbReference type="SAM" id="SignalP"/>
    </source>
</evidence>
<name>A0A4R7F458_9FLAO</name>
<evidence type="ECO:0000313" key="3">
    <source>
        <dbReference type="EMBL" id="TDS65326.1"/>
    </source>
</evidence>
<dbReference type="Pfam" id="PF14121">
    <property type="entry name" value="Porin_10"/>
    <property type="match status" value="1"/>
</dbReference>
<dbReference type="OrthoDB" id="9812454at2"/>
<sequence>MQKYICVLLLLFSLVVQAQIQPRLRGGGAVRLDNTQLSRDNNNNFDNRNFDSRNQDSRNGNKSNRSLREKVQKDSVAPIQDYKIISIKNDTIAVDTALTIKKYYTFNYLRKDNFGLLPFANEGQTFNVLKYNYKKNNVLPGIGFQAKQFAYLQAEDINYYSAPTPYTDLYYRSVIKQGQNLDAFITLNTSPNLNFFIAYKGLRSLGKYINQLSSSGNFRLGASYQSSDKKYLLRTHFAAQDILNQENGGIRDLELFESSEKPYNNRERLDVYFRDIETLLKGKRLFVNHQYQLNNSFKNGILLTHEFVYEDKFFEYTQLDTNSQYSDKDRFGRSFQSSIDNKTRYYQMFNRIGAAYQSDLLGRFEFFADFYKHKYYYRSIAHIGEFFIPDHIEKNITLIGGKYTYRNEHWKANLLLSNSLGNDATSNIEANLNYQLSEDIGLDVGYQKLNRMGDLSYQLYQSDYVSYNWYNDFKNEKINQFDATLNTPWVTVSGTYSILDDKLYFSNDHKEYNDFNIPTKQLITPKQYSGTINYLGLQASKDIRVGKFGLDNTILYQKVDQSDHILNVPELVTRNTLYYTDAFFNKALKFQTGITFSYFTKYYANDYNPVIGDFFIQDKVQVGDYPVFDFFINMKVRTARIYILLEHFNSSMSGYKYYTAPNYPYKDFAFRFGLVWNFFS</sequence>
<dbReference type="EMBL" id="SOAG01000002">
    <property type="protein sequence ID" value="TDS65326.1"/>
    <property type="molecule type" value="Genomic_DNA"/>
</dbReference>
<gene>
    <name evidence="3" type="ORF">C8P70_102110</name>
</gene>
<organism evidence="3 4">
    <name type="scientific">Myroides indicus</name>
    <dbReference type="NCBI Taxonomy" id="1323422"/>
    <lineage>
        <taxon>Bacteria</taxon>
        <taxon>Pseudomonadati</taxon>
        <taxon>Bacteroidota</taxon>
        <taxon>Flavobacteriia</taxon>
        <taxon>Flavobacteriales</taxon>
        <taxon>Flavobacteriaceae</taxon>
        <taxon>Myroides</taxon>
    </lineage>
</organism>
<evidence type="ECO:0000256" key="1">
    <source>
        <dbReference type="SAM" id="MobiDB-lite"/>
    </source>
</evidence>
<keyword evidence="4" id="KW-1185">Reference proteome</keyword>
<protein>
    <submittedName>
        <fullName evidence="3">Putative beta-barrel porin</fullName>
    </submittedName>
</protein>
<comment type="caution">
    <text evidence="3">The sequence shown here is derived from an EMBL/GenBank/DDBJ whole genome shotgun (WGS) entry which is preliminary data.</text>
</comment>
<evidence type="ECO:0000313" key="4">
    <source>
        <dbReference type="Proteomes" id="UP000295215"/>
    </source>
</evidence>
<accession>A0A4R7F458</accession>
<feature type="signal peptide" evidence="2">
    <location>
        <begin position="1"/>
        <end position="18"/>
    </location>
</feature>
<dbReference type="InterPro" id="IPR025631">
    <property type="entry name" value="Porin_10"/>
</dbReference>
<keyword evidence="2" id="KW-0732">Signal</keyword>
<dbReference type="Proteomes" id="UP000295215">
    <property type="component" value="Unassembled WGS sequence"/>
</dbReference>
<reference evidence="3 4" key="1">
    <citation type="submission" date="2019-03" db="EMBL/GenBank/DDBJ databases">
        <title>Genomic Encyclopedia of Archaeal and Bacterial Type Strains, Phase II (KMG-II): from individual species to whole genera.</title>
        <authorList>
            <person name="Goeker M."/>
        </authorList>
    </citation>
    <scope>NUCLEOTIDE SEQUENCE [LARGE SCALE GENOMIC DNA]</scope>
    <source>
        <strain evidence="3 4">DSM 28213</strain>
    </source>
</reference>
<dbReference type="AlphaFoldDB" id="A0A4R7F458"/>